<dbReference type="OrthoDB" id="1726708at2"/>
<keyword evidence="2 3" id="KW-0472">Membrane</keyword>
<dbReference type="PANTHER" id="PTHR22550:SF5">
    <property type="entry name" value="LEUCINE ZIPPER PROTEIN 4"/>
    <property type="match status" value="1"/>
</dbReference>
<keyword evidence="3" id="KW-1133">Transmembrane helix</keyword>
<evidence type="ECO:0000313" key="4">
    <source>
        <dbReference type="EMBL" id="SFE27114.1"/>
    </source>
</evidence>
<evidence type="ECO:0000313" key="5">
    <source>
        <dbReference type="Proteomes" id="UP000183410"/>
    </source>
</evidence>
<dbReference type="Pfam" id="PF03323">
    <property type="entry name" value="GerA"/>
    <property type="match status" value="1"/>
</dbReference>
<evidence type="ECO:0000256" key="3">
    <source>
        <dbReference type="SAM" id="Phobius"/>
    </source>
</evidence>
<dbReference type="InterPro" id="IPR050768">
    <property type="entry name" value="UPF0353/GerABKA_families"/>
</dbReference>
<keyword evidence="3" id="KW-0812">Transmembrane</keyword>
<name>A0A1I1Z5L4_9BACL</name>
<dbReference type="RefSeq" id="WP_046231067.1">
    <property type="nucleotide sequence ID" value="NZ_FONN01000001.1"/>
</dbReference>
<dbReference type="GO" id="GO:0009847">
    <property type="term" value="P:spore germination"/>
    <property type="evidence" value="ECO:0007669"/>
    <property type="project" value="InterPro"/>
</dbReference>
<evidence type="ECO:0000256" key="2">
    <source>
        <dbReference type="ARBA" id="ARBA00023136"/>
    </source>
</evidence>
<reference evidence="5" key="1">
    <citation type="submission" date="2016-10" db="EMBL/GenBank/DDBJ databases">
        <authorList>
            <person name="Varghese N."/>
            <person name="Submissions S."/>
        </authorList>
    </citation>
    <scope>NUCLEOTIDE SEQUENCE [LARGE SCALE GENOMIC DNA]</scope>
    <source>
        <strain evidence="5">CGMCC 1.10223</strain>
    </source>
</reference>
<dbReference type="PANTHER" id="PTHR22550">
    <property type="entry name" value="SPORE GERMINATION PROTEIN"/>
    <property type="match status" value="1"/>
</dbReference>
<keyword evidence="5" id="KW-1185">Reference proteome</keyword>
<dbReference type="AlphaFoldDB" id="A0A1I1Z5L4"/>
<dbReference type="InterPro" id="IPR004995">
    <property type="entry name" value="Spore_Ger"/>
</dbReference>
<organism evidence="4 5">
    <name type="scientific">Paenibacillus algorifonticola</name>
    <dbReference type="NCBI Taxonomy" id="684063"/>
    <lineage>
        <taxon>Bacteria</taxon>
        <taxon>Bacillati</taxon>
        <taxon>Bacillota</taxon>
        <taxon>Bacilli</taxon>
        <taxon>Bacillales</taxon>
        <taxon>Paenibacillaceae</taxon>
        <taxon>Paenibacillus</taxon>
    </lineage>
</organism>
<protein>
    <submittedName>
        <fullName evidence="4">GerA spore germination protein</fullName>
    </submittedName>
</protein>
<gene>
    <name evidence="4" type="ORF">SAMN04487969_1011003</name>
</gene>
<dbReference type="GO" id="GO:0016020">
    <property type="term" value="C:membrane"/>
    <property type="evidence" value="ECO:0007669"/>
    <property type="project" value="InterPro"/>
</dbReference>
<feature type="transmembrane region" description="Helical" evidence="3">
    <location>
        <begin position="289"/>
        <end position="308"/>
    </location>
</feature>
<feature type="transmembrane region" description="Helical" evidence="3">
    <location>
        <begin position="379"/>
        <end position="402"/>
    </location>
</feature>
<feature type="transmembrane region" description="Helical" evidence="3">
    <location>
        <begin position="320"/>
        <end position="346"/>
    </location>
</feature>
<dbReference type="Proteomes" id="UP000183410">
    <property type="component" value="Unassembled WGS sequence"/>
</dbReference>
<accession>A0A1I1Z5L4</accession>
<sequence>MNETKIEPAEPWNLQSISALFPHSADVLIQRFQFDEDVRSEVILVYSEGLCDTSQIGKYILPDLEQLYLKNGFAHLQKGKLYGTLPLIPATTDALPEQLCEWIFQGDLLLLFNEPNALFRMTLGHHPHRTPEESTTEVSIKGPRDGFVEDVGINVALIRKRIRSQSLCYETVTLGRRTRTKVGLLYIDDMISPNVLSEVRNRLNSIDVDGLYSINHLEEMIVKEKYSLFPLLDFTGRPDYAVSSLLAGRFIVIVDGNPMVLIGPSNFLLMLKSPEDLYFNFQYVSFARLLRIFSFFISILLPGLWIALSTFHQDQIPFRLMATIAAARIGLPFSGALEFLILLLLLEIFREAGVRLPSSIGQSLTVIGGLIIGDSAIRAGFVSPSVVVVGAITAVAGATLVNQSLSTTVSVIRFLLFIVASLLGMFGFILGIVVLIGYMGRLSSFGVPYLSPYSPPIMKELLAATLRLPWVKQKQRPETLHTVDSDKQGED</sequence>
<evidence type="ECO:0000256" key="1">
    <source>
        <dbReference type="ARBA" id="ARBA00005278"/>
    </source>
</evidence>
<feature type="transmembrane region" description="Helical" evidence="3">
    <location>
        <begin position="414"/>
        <end position="439"/>
    </location>
</feature>
<comment type="similarity">
    <text evidence="1">Belongs to the GerABKA family.</text>
</comment>
<dbReference type="PIRSF" id="PIRSF005690">
    <property type="entry name" value="GerBA"/>
    <property type="match status" value="1"/>
</dbReference>
<dbReference type="EMBL" id="FONN01000001">
    <property type="protein sequence ID" value="SFE27114.1"/>
    <property type="molecule type" value="Genomic_DNA"/>
</dbReference>
<proteinExistence type="inferred from homology"/>